<dbReference type="GeneID" id="31893946"/>
<dbReference type="Gene3D" id="3.30.2310.20">
    <property type="entry name" value="RelE-like"/>
    <property type="match status" value="1"/>
</dbReference>
<evidence type="ECO:0000313" key="2">
    <source>
        <dbReference type="EMBL" id="CDX46727.1"/>
    </source>
</evidence>
<keyword evidence="1" id="KW-1277">Toxin-antitoxin system</keyword>
<gene>
    <name evidence="2" type="ORF">MPLDJ20_90171</name>
</gene>
<dbReference type="EMBL" id="CCNB01000046">
    <property type="protein sequence ID" value="CDX46727.1"/>
    <property type="molecule type" value="Genomic_DNA"/>
</dbReference>
<accession>A0A090FRR0</accession>
<dbReference type="AlphaFoldDB" id="A0A090FRR0"/>
<proteinExistence type="predicted"/>
<organism evidence="2 3">
    <name type="scientific">Mesorhizobium plurifarium</name>
    <dbReference type="NCBI Taxonomy" id="69974"/>
    <lineage>
        <taxon>Bacteria</taxon>
        <taxon>Pseudomonadati</taxon>
        <taxon>Pseudomonadota</taxon>
        <taxon>Alphaproteobacteria</taxon>
        <taxon>Hyphomicrobiales</taxon>
        <taxon>Phyllobacteriaceae</taxon>
        <taxon>Mesorhizobium</taxon>
    </lineage>
</organism>
<evidence type="ECO:0000256" key="1">
    <source>
        <dbReference type="ARBA" id="ARBA00022649"/>
    </source>
</evidence>
<sequence length="126" mass="14407">MAGYLFYPPADAAQDRIWNDTVEKWGEAQAMRYVTGLHQHLQVLSETPPLWRKLPGNLAIVADLKVDVYFSHYGRHYVFFRKLSGDRIGVVSILHDRMDVPVRLAEDLQVVEARSEDTKPSGFPPQ</sequence>
<name>A0A090FRR0_MESPL</name>
<dbReference type="InterPro" id="IPR007712">
    <property type="entry name" value="RelE/ParE_toxin"/>
</dbReference>
<protein>
    <submittedName>
        <fullName evidence="2">Plasmid stabilization system protein</fullName>
    </submittedName>
</protein>
<dbReference type="Proteomes" id="UP000046373">
    <property type="component" value="Unassembled WGS sequence"/>
</dbReference>
<evidence type="ECO:0000313" key="3">
    <source>
        <dbReference type="Proteomes" id="UP000046373"/>
    </source>
</evidence>
<dbReference type="InterPro" id="IPR035093">
    <property type="entry name" value="RelE/ParE_toxin_dom_sf"/>
</dbReference>
<reference evidence="2 3" key="1">
    <citation type="submission" date="2014-08" db="EMBL/GenBank/DDBJ databases">
        <authorList>
            <person name="Moulin Lionel"/>
        </authorList>
    </citation>
    <scope>NUCLEOTIDE SEQUENCE [LARGE SCALE GENOMIC DNA]</scope>
</reference>
<dbReference type="Pfam" id="PF05016">
    <property type="entry name" value="ParE_toxin"/>
    <property type="match status" value="1"/>
</dbReference>